<keyword evidence="3" id="KW-1185">Reference proteome</keyword>
<name>A0A927EW14_9ACTN</name>
<sequence>MSRATYRFRSFVVRPDAEPDVEPVAYAMQCAVCGEFGPEEADATTASGWALVHLRGFPEHFTYRHVLRLPYRMVPGEWL</sequence>
<dbReference type="Proteomes" id="UP000632289">
    <property type="component" value="Unassembled WGS sequence"/>
</dbReference>
<dbReference type="Pfam" id="PF25232">
    <property type="entry name" value="DUF7848"/>
    <property type="match status" value="1"/>
</dbReference>
<evidence type="ECO:0000313" key="2">
    <source>
        <dbReference type="EMBL" id="MBD3930618.1"/>
    </source>
</evidence>
<dbReference type="EMBL" id="JACXYU010000001">
    <property type="protein sequence ID" value="MBD3930618.1"/>
    <property type="molecule type" value="Genomic_DNA"/>
</dbReference>
<accession>A0A927EW14</accession>
<dbReference type="InterPro" id="IPR057170">
    <property type="entry name" value="DUF7848"/>
</dbReference>
<dbReference type="RefSeq" id="WP_191207874.1">
    <property type="nucleotide sequence ID" value="NZ_BAABKL010000039.1"/>
</dbReference>
<gene>
    <name evidence="2" type="ORF">IF129_03385</name>
</gene>
<reference evidence="2" key="1">
    <citation type="submission" date="2020-09" db="EMBL/GenBank/DDBJ databases">
        <title>Secondary metabolite and genome analysis of marine Streptomyces chumphonensis KK1-2T.</title>
        <authorList>
            <person name="Phongsopitanun W."/>
            <person name="Kanchanasin P."/>
            <person name="Pittayakhajonwut P."/>
            <person name="Suwanborirux K."/>
            <person name="Tanasupawat S."/>
        </authorList>
    </citation>
    <scope>NUCLEOTIDE SEQUENCE</scope>
    <source>
        <strain evidence="2">KK1-2</strain>
    </source>
</reference>
<organism evidence="2 3">
    <name type="scientific">Streptomyces chumphonensis</name>
    <dbReference type="NCBI Taxonomy" id="1214925"/>
    <lineage>
        <taxon>Bacteria</taxon>
        <taxon>Bacillati</taxon>
        <taxon>Actinomycetota</taxon>
        <taxon>Actinomycetes</taxon>
        <taxon>Kitasatosporales</taxon>
        <taxon>Streptomycetaceae</taxon>
        <taxon>Streptomyces</taxon>
    </lineage>
</organism>
<evidence type="ECO:0000313" key="3">
    <source>
        <dbReference type="Proteomes" id="UP000632289"/>
    </source>
</evidence>
<comment type="caution">
    <text evidence="2">The sequence shown here is derived from an EMBL/GenBank/DDBJ whole genome shotgun (WGS) entry which is preliminary data.</text>
</comment>
<evidence type="ECO:0000259" key="1">
    <source>
        <dbReference type="Pfam" id="PF25232"/>
    </source>
</evidence>
<feature type="domain" description="DUF7848" evidence="1">
    <location>
        <begin position="1"/>
        <end position="78"/>
    </location>
</feature>
<dbReference type="AlphaFoldDB" id="A0A927EW14"/>
<proteinExistence type="predicted"/>
<protein>
    <recommendedName>
        <fullName evidence="1">DUF7848 domain-containing protein</fullName>
    </recommendedName>
</protein>